<feature type="compositionally biased region" description="Basic and acidic residues" evidence="17">
    <location>
        <begin position="353"/>
        <end position="363"/>
    </location>
</feature>
<feature type="transmembrane region" description="Helical" evidence="18">
    <location>
        <begin position="181"/>
        <end position="201"/>
    </location>
</feature>
<name>A0A5M8FPM6_9GAMM</name>
<evidence type="ECO:0000256" key="5">
    <source>
        <dbReference type="ARBA" id="ARBA00022618"/>
    </source>
</evidence>
<evidence type="ECO:0000256" key="12">
    <source>
        <dbReference type="ARBA" id="ARBA00023136"/>
    </source>
</evidence>
<evidence type="ECO:0000259" key="19">
    <source>
        <dbReference type="PROSITE" id="PS50901"/>
    </source>
</evidence>
<comment type="subcellular location">
    <subcellularLocation>
        <location evidence="1">Cell membrane</location>
        <topology evidence="1">Multi-pass membrane protein</topology>
    </subcellularLocation>
</comment>
<dbReference type="GO" id="GO:0003677">
    <property type="term" value="F:DNA binding"/>
    <property type="evidence" value="ECO:0007669"/>
    <property type="project" value="UniProtKB-KW"/>
</dbReference>
<evidence type="ECO:0000256" key="7">
    <source>
        <dbReference type="ARBA" id="ARBA00022741"/>
    </source>
</evidence>
<dbReference type="CDD" id="cd01127">
    <property type="entry name" value="TrwB_TraG_TraD_VirD4"/>
    <property type="match status" value="1"/>
</dbReference>
<evidence type="ECO:0000256" key="18">
    <source>
        <dbReference type="SAM" id="Phobius"/>
    </source>
</evidence>
<keyword evidence="4" id="KW-1003">Cell membrane</keyword>
<dbReference type="InterPro" id="IPR025199">
    <property type="entry name" value="FtsK_4TM"/>
</dbReference>
<comment type="caution">
    <text evidence="20">The sequence shown here is derived from an EMBL/GenBank/DDBJ whole genome shotgun (WGS) entry which is preliminary data.</text>
</comment>
<keyword evidence="7 16" id="KW-0547">Nucleotide-binding</keyword>
<proteinExistence type="inferred from homology"/>
<dbReference type="FunFam" id="3.40.50.300:FF:000209">
    <property type="entry name" value="Cell division protein FtsK"/>
    <property type="match status" value="1"/>
</dbReference>
<evidence type="ECO:0000256" key="14">
    <source>
        <dbReference type="ARBA" id="ARBA00024784"/>
    </source>
</evidence>
<evidence type="ECO:0000313" key="20">
    <source>
        <dbReference type="EMBL" id="KAA6184385.1"/>
    </source>
</evidence>
<dbReference type="EMBL" id="VWXX01000020">
    <property type="protein sequence ID" value="KAA6184385.1"/>
    <property type="molecule type" value="Genomic_DNA"/>
</dbReference>
<dbReference type="InterPro" id="IPR027417">
    <property type="entry name" value="P-loop_NTPase"/>
</dbReference>
<dbReference type="InterPro" id="IPR050206">
    <property type="entry name" value="FtsK/SpoIIIE/SftA"/>
</dbReference>
<sequence>MTQATRVGQLSLTDYLDRAWREGAMWILICAALYLVLALASYSPQDSGWSFVGTSEDVVNAGGRFGAWFADLALFLFGLFAYLIPAMVAWSAYLVFRQREPEPETKLLWLALRWMGFAMTLAAGSALASIHLVAFASDLPNGIGGGLGQLLADYAVRLFGATGSSLALAALLLAGFTLLTGLSLLFLVDAVGAATLAMVRLGSRIGRDSLRLRAPDLGLSRLRLPQLRLPKLSLSGMSLSRLFTRQDDDMDDDLELFDAAELQPHLRRSARRPRPPTSVAKPQDDPLTETVAATWPAPEPDPQPAPEGDRQPAARPGPGMRNPFRRKAAAEAPPARCRRDASGFQRPPLDLLDAPRKSARAETPEQMETMSRELEARLAEFGVVAEVVAVHPGPVVALFELELAPGLKVSKITGLAKDIARALSKVSVRVVEVIPGKSVIGLEVPNDQREMVVLQQILGSSAYLEAKSPLTIGMGTNISGAPVVADLGRMPHALIAGTTGSGKSVAINAMILSLIYKAPPEDVRLIMVDPKMLELSVYEGIPHLLTPVVTDMKEAANALRWCVGEMERRYKLMASLGVRNIAGYNRKVQDAIDAGTPIPDPTYRFADNPPFAMDDDGDAALPEIPTLSRLPYIVVIIDELADMMMVVGKKVEELIARLAQKARASGIHLLLATQRPSVDVLTGLIKANIPTRMAFKVSARVDSRTVLDQMGAEHLLGHGDMLYLPPGGSIPQRVHGAFVDDQEVHRVVDFLKQQGQPDYIDTILQEPSEHLPGIDPEPRGGGDVEDQDPLFDEAVHYVVESRRASISGVQRKLKIGYNRAARMIEEMERIGIVGAAETNGNREVLAPPPPAD</sequence>
<keyword evidence="6 18" id="KW-0812">Transmembrane</keyword>
<dbReference type="Pfam" id="PF13491">
    <property type="entry name" value="FtsK_4TM"/>
    <property type="match status" value="1"/>
</dbReference>
<accession>A0A5M8FPM6</accession>
<keyword evidence="21" id="KW-1185">Reference proteome</keyword>
<evidence type="ECO:0000313" key="21">
    <source>
        <dbReference type="Proteomes" id="UP000322981"/>
    </source>
</evidence>
<dbReference type="GO" id="GO:0005886">
    <property type="term" value="C:plasma membrane"/>
    <property type="evidence" value="ECO:0007669"/>
    <property type="project" value="UniProtKB-SubCell"/>
</dbReference>
<feature type="transmembrane region" description="Helical" evidence="18">
    <location>
        <begin position="72"/>
        <end position="96"/>
    </location>
</feature>
<dbReference type="PANTHER" id="PTHR22683:SF41">
    <property type="entry name" value="DNA TRANSLOCASE FTSK"/>
    <property type="match status" value="1"/>
</dbReference>
<dbReference type="InterPro" id="IPR036390">
    <property type="entry name" value="WH_DNA-bd_sf"/>
</dbReference>
<dbReference type="GO" id="GO:0007059">
    <property type="term" value="P:chromosome segregation"/>
    <property type="evidence" value="ECO:0007669"/>
    <property type="project" value="UniProtKB-KW"/>
</dbReference>
<dbReference type="InterPro" id="IPR036388">
    <property type="entry name" value="WH-like_DNA-bd_sf"/>
</dbReference>
<dbReference type="SMART" id="SM00843">
    <property type="entry name" value="Ftsk_gamma"/>
    <property type="match status" value="1"/>
</dbReference>
<keyword evidence="12 18" id="KW-0472">Membrane</keyword>
<evidence type="ECO:0000256" key="9">
    <source>
        <dbReference type="ARBA" id="ARBA00022840"/>
    </source>
</evidence>
<feature type="transmembrane region" description="Helical" evidence="18">
    <location>
        <begin position="108"/>
        <end position="134"/>
    </location>
</feature>
<comment type="similarity">
    <text evidence="2">Belongs to the FtsK/SpoIIIE/SftA family.</text>
</comment>
<dbReference type="Pfam" id="PF01580">
    <property type="entry name" value="FtsK_SpoIIIE"/>
    <property type="match status" value="1"/>
</dbReference>
<keyword evidence="10 18" id="KW-1133">Transmembrane helix</keyword>
<keyword evidence="11" id="KW-0238">DNA-binding</keyword>
<reference evidence="20 21" key="1">
    <citation type="submission" date="2019-09" db="EMBL/GenBank/DDBJ databases">
        <title>Whole-genome sequence of the purple sulfur bacterium Thiohalocapsa marina DSM 19078.</title>
        <authorList>
            <person name="Kyndt J.A."/>
            <person name="Meyer T.E."/>
        </authorList>
    </citation>
    <scope>NUCLEOTIDE SEQUENCE [LARGE SCALE GENOMIC DNA]</scope>
    <source>
        <strain evidence="20 21">DSM 19078</strain>
    </source>
</reference>
<dbReference type="OrthoDB" id="9807790at2"/>
<keyword evidence="13" id="KW-0131">Cell cycle</keyword>
<comment type="subunit">
    <text evidence="15">Homohexamer. Forms a ring that surrounds DNA.</text>
</comment>
<feature type="binding site" evidence="16">
    <location>
        <begin position="497"/>
        <end position="504"/>
    </location>
    <ligand>
        <name>ATP</name>
        <dbReference type="ChEBI" id="CHEBI:30616"/>
    </ligand>
</feature>
<dbReference type="GO" id="GO:0005524">
    <property type="term" value="F:ATP binding"/>
    <property type="evidence" value="ECO:0007669"/>
    <property type="project" value="UniProtKB-UniRule"/>
</dbReference>
<gene>
    <name evidence="20" type="ORF">F2Q65_12460</name>
</gene>
<evidence type="ECO:0000256" key="4">
    <source>
        <dbReference type="ARBA" id="ARBA00022475"/>
    </source>
</evidence>
<dbReference type="PROSITE" id="PS50901">
    <property type="entry name" value="FTSK"/>
    <property type="match status" value="1"/>
</dbReference>
<evidence type="ECO:0000256" key="2">
    <source>
        <dbReference type="ARBA" id="ARBA00006474"/>
    </source>
</evidence>
<dbReference type="Gene3D" id="3.30.980.40">
    <property type="match status" value="1"/>
</dbReference>
<dbReference type="Gene3D" id="1.10.10.10">
    <property type="entry name" value="Winged helix-like DNA-binding domain superfamily/Winged helix DNA-binding domain"/>
    <property type="match status" value="1"/>
</dbReference>
<feature type="compositionally biased region" description="Basic residues" evidence="17">
    <location>
        <begin position="265"/>
        <end position="274"/>
    </location>
</feature>
<dbReference type="Gene3D" id="3.40.50.300">
    <property type="entry name" value="P-loop containing nucleotide triphosphate hydrolases"/>
    <property type="match status" value="1"/>
</dbReference>
<evidence type="ECO:0000256" key="15">
    <source>
        <dbReference type="ARBA" id="ARBA00025923"/>
    </source>
</evidence>
<organism evidence="20 21">
    <name type="scientific">Thiohalocapsa marina</name>
    <dbReference type="NCBI Taxonomy" id="424902"/>
    <lineage>
        <taxon>Bacteria</taxon>
        <taxon>Pseudomonadati</taxon>
        <taxon>Pseudomonadota</taxon>
        <taxon>Gammaproteobacteria</taxon>
        <taxon>Chromatiales</taxon>
        <taxon>Chromatiaceae</taxon>
        <taxon>Thiohalocapsa</taxon>
    </lineage>
</organism>
<dbReference type="InterPro" id="IPR041027">
    <property type="entry name" value="FtsK_alpha"/>
</dbReference>
<evidence type="ECO:0000256" key="1">
    <source>
        <dbReference type="ARBA" id="ARBA00004651"/>
    </source>
</evidence>
<evidence type="ECO:0000256" key="16">
    <source>
        <dbReference type="PROSITE-ProRule" id="PRU00289"/>
    </source>
</evidence>
<dbReference type="Pfam" id="PF17854">
    <property type="entry name" value="FtsK_alpha"/>
    <property type="match status" value="1"/>
</dbReference>
<protein>
    <recommendedName>
        <fullName evidence="3">DNA translocase FtsK</fullName>
    </recommendedName>
</protein>
<dbReference type="PANTHER" id="PTHR22683">
    <property type="entry name" value="SPORULATION PROTEIN RELATED"/>
    <property type="match status" value="1"/>
</dbReference>
<evidence type="ECO:0000256" key="3">
    <source>
        <dbReference type="ARBA" id="ARBA00020887"/>
    </source>
</evidence>
<feature type="transmembrane region" description="Helical" evidence="18">
    <location>
        <begin position="154"/>
        <end position="174"/>
    </location>
</feature>
<evidence type="ECO:0000256" key="13">
    <source>
        <dbReference type="ARBA" id="ARBA00023306"/>
    </source>
</evidence>
<evidence type="ECO:0000256" key="11">
    <source>
        <dbReference type="ARBA" id="ARBA00023125"/>
    </source>
</evidence>
<dbReference type="Proteomes" id="UP000322981">
    <property type="component" value="Unassembled WGS sequence"/>
</dbReference>
<evidence type="ECO:0000256" key="17">
    <source>
        <dbReference type="SAM" id="MobiDB-lite"/>
    </source>
</evidence>
<feature type="transmembrane region" description="Helical" evidence="18">
    <location>
        <begin position="23"/>
        <end position="42"/>
    </location>
</feature>
<keyword evidence="5 20" id="KW-0132">Cell division</keyword>
<feature type="domain" description="FtsK" evidence="19">
    <location>
        <begin position="480"/>
        <end position="704"/>
    </location>
</feature>
<dbReference type="GO" id="GO:0051301">
    <property type="term" value="P:cell division"/>
    <property type="evidence" value="ECO:0007669"/>
    <property type="project" value="UniProtKB-KW"/>
</dbReference>
<dbReference type="SUPFAM" id="SSF46785">
    <property type="entry name" value="Winged helix' DNA-binding domain"/>
    <property type="match status" value="1"/>
</dbReference>
<dbReference type="Pfam" id="PF09397">
    <property type="entry name" value="FtsK_gamma"/>
    <property type="match status" value="1"/>
</dbReference>
<dbReference type="SMART" id="SM00382">
    <property type="entry name" value="AAA"/>
    <property type="match status" value="1"/>
</dbReference>
<dbReference type="RefSeq" id="WP_150093743.1">
    <property type="nucleotide sequence ID" value="NZ_JBFUOH010000116.1"/>
</dbReference>
<dbReference type="InterPro" id="IPR002543">
    <property type="entry name" value="FtsK_dom"/>
</dbReference>
<dbReference type="AlphaFoldDB" id="A0A5M8FPM6"/>
<keyword evidence="9 16" id="KW-0067">ATP-binding</keyword>
<evidence type="ECO:0000256" key="6">
    <source>
        <dbReference type="ARBA" id="ARBA00022692"/>
    </source>
</evidence>
<feature type="region of interest" description="Disordered" evidence="17">
    <location>
        <begin position="768"/>
        <end position="787"/>
    </location>
</feature>
<dbReference type="InterPro" id="IPR018541">
    <property type="entry name" value="Ftsk_gamma"/>
</dbReference>
<dbReference type="SUPFAM" id="SSF52540">
    <property type="entry name" value="P-loop containing nucleoside triphosphate hydrolases"/>
    <property type="match status" value="1"/>
</dbReference>
<keyword evidence="8" id="KW-0159">Chromosome partition</keyword>
<evidence type="ECO:0000256" key="8">
    <source>
        <dbReference type="ARBA" id="ARBA00022829"/>
    </source>
</evidence>
<comment type="function">
    <text evidence="14">Essential cell division protein that coordinates cell division and chromosome segregation. The N-terminus is involved in assembly of the cell-division machinery. The C-terminus functions as a DNA motor that moves dsDNA in an ATP-dependent manner towards the dif recombination site, which is located within the replication terminus region. Translocation stops specifically at Xer-dif sites, where FtsK interacts with the Xer recombinase, allowing activation of chromosome unlinking by recombination. FtsK orienting polar sequences (KOPS) guide the direction of DNA translocation. FtsK can remove proteins from DNA as it translocates, but translocation stops specifically at XerCD-dif site, thereby preventing removal of XerC and XerD from dif.</text>
</comment>
<evidence type="ECO:0000256" key="10">
    <source>
        <dbReference type="ARBA" id="ARBA00022989"/>
    </source>
</evidence>
<dbReference type="InterPro" id="IPR003593">
    <property type="entry name" value="AAA+_ATPase"/>
</dbReference>
<feature type="region of interest" description="Disordered" evidence="17">
    <location>
        <begin position="265"/>
        <end position="369"/>
    </location>
</feature>